<dbReference type="AlphaFoldDB" id="A0A919ANY2"/>
<keyword evidence="2" id="KW-0028">Amino-acid biosynthesis</keyword>
<dbReference type="Gene3D" id="3.40.50.720">
    <property type="entry name" value="NAD(P)-binding Rossmann-like Domain"/>
    <property type="match status" value="1"/>
</dbReference>
<organism evidence="5 6">
    <name type="scientific">Streptomyces fumanus</name>
    <dbReference type="NCBI Taxonomy" id="67302"/>
    <lineage>
        <taxon>Bacteria</taxon>
        <taxon>Bacillati</taxon>
        <taxon>Actinomycetota</taxon>
        <taxon>Actinomycetes</taxon>
        <taxon>Kitasatosporales</taxon>
        <taxon>Streptomycetaceae</taxon>
        <taxon>Streptomyces</taxon>
    </lineage>
</organism>
<name>A0A919ANY2_9ACTN</name>
<reference evidence="5" key="1">
    <citation type="journal article" date="2014" name="Int. J. Syst. Evol. Microbiol.">
        <title>Complete genome sequence of Corynebacterium casei LMG S-19264T (=DSM 44701T), isolated from a smear-ripened cheese.</title>
        <authorList>
            <consortium name="US DOE Joint Genome Institute (JGI-PGF)"/>
            <person name="Walter F."/>
            <person name="Albersmeier A."/>
            <person name="Kalinowski J."/>
            <person name="Ruckert C."/>
        </authorList>
    </citation>
    <scope>NUCLEOTIDE SEQUENCE</scope>
    <source>
        <strain evidence="5">JCM 4477</strain>
    </source>
</reference>
<dbReference type="PANTHER" id="PTHR21089:SF1">
    <property type="entry name" value="BIFUNCTIONAL 3-DEHYDROQUINATE DEHYDRATASE_SHIKIMATE DEHYDROGENASE, CHLOROPLASTIC"/>
    <property type="match status" value="1"/>
</dbReference>
<dbReference type="Proteomes" id="UP000630718">
    <property type="component" value="Unassembled WGS sequence"/>
</dbReference>
<evidence type="ECO:0000259" key="3">
    <source>
        <dbReference type="Pfam" id="PF08501"/>
    </source>
</evidence>
<sequence length="292" mass="30064">MPVPATDARRAAVLGSPIGHSLSPVLHRAAYAELGLAGWTYDRFDVDERALPGFLERLGPEWAGLSLTMPLKRAVIPLLDGISETAASVDAVNTVVLTEDGRRTGDNTDIPGIVAALREHGVDKAESAAVLGAGATASSALAALTRICAGEIAVYVRSEARAAEMRGWAERLGAEVRVVGWDRAAEALRAPLVVATTPAGATDALAAAVPEMPATLFDVLYEPWPTALAARWSAHGGAVVSGLDLLLHQAVLQVEQMTGRTPAPLAAMRVAGERALAARAPGADGGGLPGGE</sequence>
<dbReference type="InterPro" id="IPR036291">
    <property type="entry name" value="NAD(P)-bd_dom_sf"/>
</dbReference>
<dbReference type="GO" id="GO:0050661">
    <property type="term" value="F:NADP binding"/>
    <property type="evidence" value="ECO:0007669"/>
    <property type="project" value="TreeGrafter"/>
</dbReference>
<dbReference type="Pfam" id="PF18317">
    <property type="entry name" value="SDH_C"/>
    <property type="match status" value="1"/>
</dbReference>
<dbReference type="Pfam" id="PF08501">
    <property type="entry name" value="Shikimate_dh_N"/>
    <property type="match status" value="1"/>
</dbReference>
<dbReference type="NCBIfam" id="NF001311">
    <property type="entry name" value="PRK00258.1-3"/>
    <property type="match status" value="1"/>
</dbReference>
<dbReference type="InterPro" id="IPR046346">
    <property type="entry name" value="Aminoacid_DH-like_N_sf"/>
</dbReference>
<dbReference type="GO" id="GO:0009073">
    <property type="term" value="P:aromatic amino acid family biosynthetic process"/>
    <property type="evidence" value="ECO:0007669"/>
    <property type="project" value="UniProtKB-KW"/>
</dbReference>
<dbReference type="GO" id="GO:0005829">
    <property type="term" value="C:cytosol"/>
    <property type="evidence" value="ECO:0007669"/>
    <property type="project" value="TreeGrafter"/>
</dbReference>
<feature type="domain" description="SDH C-terminal" evidence="4">
    <location>
        <begin position="242"/>
        <end position="269"/>
    </location>
</feature>
<evidence type="ECO:0000259" key="4">
    <source>
        <dbReference type="Pfam" id="PF18317"/>
    </source>
</evidence>
<accession>A0A919ANY2</accession>
<dbReference type="EMBL" id="BNBI01000010">
    <property type="protein sequence ID" value="GHF17047.1"/>
    <property type="molecule type" value="Genomic_DNA"/>
</dbReference>
<dbReference type="InterPro" id="IPR013708">
    <property type="entry name" value="Shikimate_DH-bd_N"/>
</dbReference>
<keyword evidence="6" id="KW-1185">Reference proteome</keyword>
<dbReference type="InterPro" id="IPR041121">
    <property type="entry name" value="SDH_C"/>
</dbReference>
<protein>
    <submittedName>
        <fullName evidence="5">Shikimate 5-dehydrogenase</fullName>
    </submittedName>
</protein>
<dbReference type="CDD" id="cd01065">
    <property type="entry name" value="NAD_bind_Shikimate_DH"/>
    <property type="match status" value="1"/>
</dbReference>
<dbReference type="RefSeq" id="WP_190206431.1">
    <property type="nucleotide sequence ID" value="NZ_BNBI01000010.1"/>
</dbReference>
<evidence type="ECO:0000256" key="2">
    <source>
        <dbReference type="ARBA" id="ARBA00023141"/>
    </source>
</evidence>
<evidence type="ECO:0000256" key="1">
    <source>
        <dbReference type="ARBA" id="ARBA00004871"/>
    </source>
</evidence>
<comment type="caution">
    <text evidence="5">The sequence shown here is derived from an EMBL/GenBank/DDBJ whole genome shotgun (WGS) entry which is preliminary data.</text>
</comment>
<dbReference type="SUPFAM" id="SSF53223">
    <property type="entry name" value="Aminoacid dehydrogenase-like, N-terminal domain"/>
    <property type="match status" value="1"/>
</dbReference>
<dbReference type="GO" id="GO:0009423">
    <property type="term" value="P:chorismate biosynthetic process"/>
    <property type="evidence" value="ECO:0007669"/>
    <property type="project" value="TreeGrafter"/>
</dbReference>
<comment type="pathway">
    <text evidence="1">Metabolic intermediate biosynthesis; chorismate biosynthesis; chorismate from D-erythrose 4-phosphate and phosphoenolpyruvate: step 4/7.</text>
</comment>
<dbReference type="InterPro" id="IPR022893">
    <property type="entry name" value="Shikimate_DH_fam"/>
</dbReference>
<proteinExistence type="predicted"/>
<gene>
    <name evidence="5" type="primary">aroE</name>
    <name evidence="5" type="ORF">GCM10018772_47870</name>
</gene>
<evidence type="ECO:0000313" key="5">
    <source>
        <dbReference type="EMBL" id="GHF17047.1"/>
    </source>
</evidence>
<dbReference type="GO" id="GO:0019632">
    <property type="term" value="P:shikimate metabolic process"/>
    <property type="evidence" value="ECO:0007669"/>
    <property type="project" value="TreeGrafter"/>
</dbReference>
<reference evidence="5" key="2">
    <citation type="submission" date="2020-09" db="EMBL/GenBank/DDBJ databases">
        <authorList>
            <person name="Sun Q."/>
            <person name="Ohkuma M."/>
        </authorList>
    </citation>
    <scope>NUCLEOTIDE SEQUENCE</scope>
    <source>
        <strain evidence="5">JCM 4477</strain>
    </source>
</reference>
<dbReference type="PANTHER" id="PTHR21089">
    <property type="entry name" value="SHIKIMATE DEHYDROGENASE"/>
    <property type="match status" value="1"/>
</dbReference>
<evidence type="ECO:0000313" key="6">
    <source>
        <dbReference type="Proteomes" id="UP000630718"/>
    </source>
</evidence>
<dbReference type="Gene3D" id="3.40.50.10860">
    <property type="entry name" value="Leucine Dehydrogenase, chain A, domain 1"/>
    <property type="match status" value="1"/>
</dbReference>
<dbReference type="GO" id="GO:0004764">
    <property type="term" value="F:shikimate 3-dehydrogenase (NADP+) activity"/>
    <property type="evidence" value="ECO:0007669"/>
    <property type="project" value="InterPro"/>
</dbReference>
<feature type="domain" description="Shikimate dehydrogenase substrate binding N-terminal" evidence="3">
    <location>
        <begin position="13"/>
        <end position="95"/>
    </location>
</feature>
<dbReference type="SUPFAM" id="SSF51735">
    <property type="entry name" value="NAD(P)-binding Rossmann-fold domains"/>
    <property type="match status" value="1"/>
</dbReference>
<keyword evidence="2" id="KW-0057">Aromatic amino acid biosynthesis</keyword>